<dbReference type="HOGENOM" id="CLU_004471_6_3_1"/>
<feature type="domain" description="AAA+ ATPase" evidence="1">
    <location>
        <begin position="484"/>
        <end position="609"/>
    </location>
</feature>
<dbReference type="InterPro" id="IPR027417">
    <property type="entry name" value="P-loop_NTPase"/>
</dbReference>
<name>N1PS43_DOTSN</name>
<dbReference type="EMBL" id="KB446537">
    <property type="protein sequence ID" value="EME46281.1"/>
    <property type="molecule type" value="Genomic_DNA"/>
</dbReference>
<dbReference type="SUPFAM" id="SSF52540">
    <property type="entry name" value="P-loop containing nucleoside triphosphate hydrolases"/>
    <property type="match status" value="1"/>
</dbReference>
<gene>
    <name evidence="2" type="ORF">DOTSEDRAFT_70318</name>
</gene>
<dbReference type="PANTHER" id="PTHR46411:SF3">
    <property type="entry name" value="AAA+ ATPASE DOMAIN-CONTAINING PROTEIN"/>
    <property type="match status" value="1"/>
</dbReference>
<dbReference type="Proteomes" id="UP000016933">
    <property type="component" value="Unassembled WGS sequence"/>
</dbReference>
<dbReference type="Pfam" id="PF00004">
    <property type="entry name" value="AAA"/>
    <property type="match status" value="1"/>
</dbReference>
<dbReference type="OMA" id="YGIANER"/>
<dbReference type="Gene3D" id="3.40.50.300">
    <property type="entry name" value="P-loop containing nucleotide triphosphate hydrolases"/>
    <property type="match status" value="1"/>
</dbReference>
<dbReference type="OrthoDB" id="10042665at2759"/>
<evidence type="ECO:0000259" key="1">
    <source>
        <dbReference type="SMART" id="SM00382"/>
    </source>
</evidence>
<evidence type="ECO:0000313" key="3">
    <source>
        <dbReference type="Proteomes" id="UP000016933"/>
    </source>
</evidence>
<proteinExistence type="predicted"/>
<protein>
    <recommendedName>
        <fullName evidence="1">AAA+ ATPase domain-containing protein</fullName>
    </recommendedName>
</protein>
<dbReference type="STRING" id="675120.N1PS43"/>
<dbReference type="GO" id="GO:0016887">
    <property type="term" value="F:ATP hydrolysis activity"/>
    <property type="evidence" value="ECO:0007669"/>
    <property type="project" value="InterPro"/>
</dbReference>
<dbReference type="eggNOG" id="KOG0730">
    <property type="taxonomic scope" value="Eukaryota"/>
</dbReference>
<dbReference type="GO" id="GO:0005524">
    <property type="term" value="F:ATP binding"/>
    <property type="evidence" value="ECO:0007669"/>
    <property type="project" value="InterPro"/>
</dbReference>
<sequence length="690" mass="76942">MVSTQPAAGSGENEAKEILNGLSGSSPANGPNLVKKLYGIANERGGTSWVDECPDYLQSPSQHSDHAIVTRYKENKAGSARKTLDLASIDIHSPYLQDVVRQVFKTYPGAEIDEANLTFNAPFHSLFHQWPMFQSVHDQAKQQQSEHFEEIKALLDVLNEEFGLAMENAKTLAKKGSITFALAWTLFPPGCPVFGSYKKRKHCCLIHEVKYLMAETVPLLSIDLICLDHDGHRFGWQRIKHVIEAFGGTRMVTDLPVIPIHLDRNSLGTLKSLTERGATAVSLVEHSPVYKGYEGTVRLHSPWLDLEEIEVYVEGRCIVDAKMHAQQASRYCPSVSTKPHRLDCLLTRDESTKLVIVAENSILSFSDNMNRHPVLSAGSSTLKPKVALSDQDSSGLRHHRWTETFFGIPPEAFCTSTVRGYCLVSKSWAEFDIDCMQDIRWNKNAFDALVIPPARKRLLEAMIRQQQQRKMDDDMDDVVSGKGQGLIMLLAGPPGTGKTLTAESVADRLHLPLYAVSAGELGDTDKEIEAQFGQILRLAAHWDAVLLLDEADAFLEKRIDLPEARSRNKRVAAFLRILEYYKGILILTTNRSVNFDDAFYSRIHLCLTFKSLDHKSREDIWKNFIRGADISEADLSTFASEPLNGRQIKNVMKMARLLATDEGSSLSGSHIKVVLAVATEDLEVSPSDTN</sequence>
<reference evidence="2 3" key="2">
    <citation type="journal article" date="2012" name="PLoS Pathog.">
        <title>Diverse lifestyles and strategies of plant pathogenesis encoded in the genomes of eighteen Dothideomycetes fungi.</title>
        <authorList>
            <person name="Ohm R.A."/>
            <person name="Feau N."/>
            <person name="Henrissat B."/>
            <person name="Schoch C.L."/>
            <person name="Horwitz B.A."/>
            <person name="Barry K.W."/>
            <person name="Condon B.J."/>
            <person name="Copeland A.C."/>
            <person name="Dhillon B."/>
            <person name="Glaser F."/>
            <person name="Hesse C.N."/>
            <person name="Kosti I."/>
            <person name="LaButti K."/>
            <person name="Lindquist E.A."/>
            <person name="Lucas S."/>
            <person name="Salamov A.A."/>
            <person name="Bradshaw R.E."/>
            <person name="Ciuffetti L."/>
            <person name="Hamelin R.C."/>
            <person name="Kema G.H.J."/>
            <person name="Lawrence C."/>
            <person name="Scott J.A."/>
            <person name="Spatafora J.W."/>
            <person name="Turgeon B.G."/>
            <person name="de Wit P.J.G.M."/>
            <person name="Zhong S."/>
            <person name="Goodwin S.B."/>
            <person name="Grigoriev I.V."/>
        </authorList>
    </citation>
    <scope>NUCLEOTIDE SEQUENCE [LARGE SCALE GENOMIC DNA]</scope>
    <source>
        <strain evidence="3">NZE10 / CBS 128990</strain>
    </source>
</reference>
<dbReference type="SMART" id="SM00382">
    <property type="entry name" value="AAA"/>
    <property type="match status" value="1"/>
</dbReference>
<evidence type="ECO:0000313" key="2">
    <source>
        <dbReference type="EMBL" id="EME46281.1"/>
    </source>
</evidence>
<dbReference type="AlphaFoldDB" id="N1PS43"/>
<organism evidence="2 3">
    <name type="scientific">Dothistroma septosporum (strain NZE10 / CBS 128990)</name>
    <name type="common">Red band needle blight fungus</name>
    <name type="synonym">Mycosphaerella pini</name>
    <dbReference type="NCBI Taxonomy" id="675120"/>
    <lineage>
        <taxon>Eukaryota</taxon>
        <taxon>Fungi</taxon>
        <taxon>Dikarya</taxon>
        <taxon>Ascomycota</taxon>
        <taxon>Pezizomycotina</taxon>
        <taxon>Dothideomycetes</taxon>
        <taxon>Dothideomycetidae</taxon>
        <taxon>Mycosphaerellales</taxon>
        <taxon>Mycosphaerellaceae</taxon>
        <taxon>Dothistroma</taxon>
    </lineage>
</organism>
<keyword evidence="3" id="KW-1185">Reference proteome</keyword>
<dbReference type="InterPro" id="IPR003593">
    <property type="entry name" value="AAA+_ATPase"/>
</dbReference>
<dbReference type="CDD" id="cd19481">
    <property type="entry name" value="RecA-like_protease"/>
    <property type="match status" value="1"/>
</dbReference>
<dbReference type="InterPro" id="IPR054289">
    <property type="entry name" value="DUF7025"/>
</dbReference>
<reference evidence="3" key="1">
    <citation type="journal article" date="2012" name="PLoS Genet.">
        <title>The genomes of the fungal plant pathogens Cladosporium fulvum and Dothistroma septosporum reveal adaptation to different hosts and lifestyles but also signatures of common ancestry.</title>
        <authorList>
            <person name="de Wit P.J.G.M."/>
            <person name="van der Burgt A."/>
            <person name="Oekmen B."/>
            <person name="Stergiopoulos I."/>
            <person name="Abd-Elsalam K.A."/>
            <person name="Aerts A.L."/>
            <person name="Bahkali A.H."/>
            <person name="Beenen H.G."/>
            <person name="Chettri P."/>
            <person name="Cox M.P."/>
            <person name="Datema E."/>
            <person name="de Vries R.P."/>
            <person name="Dhillon B."/>
            <person name="Ganley A.R."/>
            <person name="Griffiths S.A."/>
            <person name="Guo Y."/>
            <person name="Hamelin R.C."/>
            <person name="Henrissat B."/>
            <person name="Kabir M.S."/>
            <person name="Jashni M.K."/>
            <person name="Kema G."/>
            <person name="Klaubauf S."/>
            <person name="Lapidus A."/>
            <person name="Levasseur A."/>
            <person name="Lindquist E."/>
            <person name="Mehrabi R."/>
            <person name="Ohm R.A."/>
            <person name="Owen T.J."/>
            <person name="Salamov A."/>
            <person name="Schwelm A."/>
            <person name="Schijlen E."/>
            <person name="Sun H."/>
            <person name="van den Burg H.A."/>
            <person name="van Ham R.C.H.J."/>
            <person name="Zhang S."/>
            <person name="Goodwin S.B."/>
            <person name="Grigoriev I.V."/>
            <person name="Collemare J."/>
            <person name="Bradshaw R.E."/>
        </authorList>
    </citation>
    <scope>NUCLEOTIDE SEQUENCE [LARGE SCALE GENOMIC DNA]</scope>
    <source>
        <strain evidence="3">NZE10 / CBS 128990</strain>
    </source>
</reference>
<dbReference type="PANTHER" id="PTHR46411">
    <property type="entry name" value="FAMILY ATPASE, PUTATIVE-RELATED"/>
    <property type="match status" value="1"/>
</dbReference>
<dbReference type="InterPro" id="IPR003959">
    <property type="entry name" value="ATPase_AAA_core"/>
</dbReference>
<accession>N1PS43</accession>
<dbReference type="Pfam" id="PF22942">
    <property type="entry name" value="DUF7025"/>
    <property type="match status" value="1"/>
</dbReference>